<comment type="caution">
    <text evidence="2">The sequence shown here is derived from an EMBL/GenBank/DDBJ whole genome shotgun (WGS) entry which is preliminary data.</text>
</comment>
<reference evidence="2" key="1">
    <citation type="submission" date="2023-03" db="EMBL/GenBank/DDBJ databases">
        <title>Massive genome expansion in bonnet fungi (Mycena s.s.) driven by repeated elements and novel gene families across ecological guilds.</title>
        <authorList>
            <consortium name="Lawrence Berkeley National Laboratory"/>
            <person name="Harder C.B."/>
            <person name="Miyauchi S."/>
            <person name="Viragh M."/>
            <person name="Kuo A."/>
            <person name="Thoen E."/>
            <person name="Andreopoulos B."/>
            <person name="Lu D."/>
            <person name="Skrede I."/>
            <person name="Drula E."/>
            <person name="Henrissat B."/>
            <person name="Morin E."/>
            <person name="Kohler A."/>
            <person name="Barry K."/>
            <person name="LaButti K."/>
            <person name="Morin E."/>
            <person name="Salamov A."/>
            <person name="Lipzen A."/>
            <person name="Mereny Z."/>
            <person name="Hegedus B."/>
            <person name="Baldrian P."/>
            <person name="Stursova M."/>
            <person name="Weitz H."/>
            <person name="Taylor A."/>
            <person name="Grigoriev I.V."/>
            <person name="Nagy L.G."/>
            <person name="Martin F."/>
            <person name="Kauserud H."/>
        </authorList>
    </citation>
    <scope>NUCLEOTIDE SEQUENCE</scope>
    <source>
        <strain evidence="2">CBHHK188m</strain>
    </source>
</reference>
<keyword evidence="3" id="KW-1185">Reference proteome</keyword>
<evidence type="ECO:0000313" key="2">
    <source>
        <dbReference type="EMBL" id="KAJ7745940.1"/>
    </source>
</evidence>
<feature type="region of interest" description="Disordered" evidence="1">
    <location>
        <begin position="1"/>
        <end position="28"/>
    </location>
</feature>
<proteinExistence type="predicted"/>
<protein>
    <submittedName>
        <fullName evidence="2">Uncharacterized protein</fullName>
    </submittedName>
</protein>
<evidence type="ECO:0000313" key="3">
    <source>
        <dbReference type="Proteomes" id="UP001215280"/>
    </source>
</evidence>
<accession>A0AAD7INM3</accession>
<gene>
    <name evidence="2" type="ORF">DFH07DRAFT_963142</name>
</gene>
<feature type="compositionally biased region" description="Basic and acidic residues" evidence="1">
    <location>
        <begin position="12"/>
        <end position="28"/>
    </location>
</feature>
<evidence type="ECO:0000256" key="1">
    <source>
        <dbReference type="SAM" id="MobiDB-lite"/>
    </source>
</evidence>
<feature type="compositionally biased region" description="Pro residues" evidence="1">
    <location>
        <begin position="1"/>
        <end position="10"/>
    </location>
</feature>
<organism evidence="2 3">
    <name type="scientific">Mycena maculata</name>
    <dbReference type="NCBI Taxonomy" id="230809"/>
    <lineage>
        <taxon>Eukaryota</taxon>
        <taxon>Fungi</taxon>
        <taxon>Dikarya</taxon>
        <taxon>Basidiomycota</taxon>
        <taxon>Agaricomycotina</taxon>
        <taxon>Agaricomycetes</taxon>
        <taxon>Agaricomycetidae</taxon>
        <taxon>Agaricales</taxon>
        <taxon>Marasmiineae</taxon>
        <taxon>Mycenaceae</taxon>
        <taxon>Mycena</taxon>
    </lineage>
</organism>
<sequence>MTPLYVPVPLPLDRERPSAAAHHTSDRAEHSLLRVHCGTVALGLELMTHICSRRRNWIPCTPVDAPTLILGLRLGIGFPQGKGGGGSKEGEAER</sequence>
<dbReference type="EMBL" id="JARJLG010000100">
    <property type="protein sequence ID" value="KAJ7745940.1"/>
    <property type="molecule type" value="Genomic_DNA"/>
</dbReference>
<dbReference type="AlphaFoldDB" id="A0AAD7INM3"/>
<dbReference type="Proteomes" id="UP001215280">
    <property type="component" value="Unassembled WGS sequence"/>
</dbReference>
<name>A0AAD7INM3_9AGAR</name>